<evidence type="ECO:0000313" key="6">
    <source>
        <dbReference type="Proteomes" id="UP001431131"/>
    </source>
</evidence>
<dbReference type="Gene3D" id="1.10.10.60">
    <property type="entry name" value="Homeodomain-like"/>
    <property type="match status" value="2"/>
</dbReference>
<dbReference type="EMBL" id="JAKTTI010000008">
    <property type="protein sequence ID" value="MCH1625146.1"/>
    <property type="molecule type" value="Genomic_DNA"/>
</dbReference>
<dbReference type="PRINTS" id="PR00032">
    <property type="entry name" value="HTHARAC"/>
</dbReference>
<dbReference type="InterPro" id="IPR010499">
    <property type="entry name" value="AraC_E-bd"/>
</dbReference>
<dbReference type="Proteomes" id="UP001431131">
    <property type="component" value="Unassembled WGS sequence"/>
</dbReference>
<organism evidence="5 6">
    <name type="scientific">Fredinandcohnia quinoae</name>
    <dbReference type="NCBI Taxonomy" id="2918902"/>
    <lineage>
        <taxon>Bacteria</taxon>
        <taxon>Bacillati</taxon>
        <taxon>Bacillota</taxon>
        <taxon>Bacilli</taxon>
        <taxon>Bacillales</taxon>
        <taxon>Bacillaceae</taxon>
        <taxon>Fredinandcohnia</taxon>
    </lineage>
</organism>
<keyword evidence="2" id="KW-0238">DNA-binding</keyword>
<dbReference type="PROSITE" id="PS01124">
    <property type="entry name" value="HTH_ARAC_FAMILY_2"/>
    <property type="match status" value="1"/>
</dbReference>
<dbReference type="SUPFAM" id="SSF46689">
    <property type="entry name" value="Homeodomain-like"/>
    <property type="match status" value="2"/>
</dbReference>
<name>A0AAW5E585_9BACI</name>
<dbReference type="AlphaFoldDB" id="A0AAW5E585"/>
<dbReference type="SMART" id="SM00871">
    <property type="entry name" value="AraC_E_bind"/>
    <property type="match status" value="1"/>
</dbReference>
<dbReference type="Pfam" id="PF12833">
    <property type="entry name" value="HTH_18"/>
    <property type="match status" value="1"/>
</dbReference>
<protein>
    <submittedName>
        <fullName evidence="5">AraC family transcriptional regulator</fullName>
    </submittedName>
</protein>
<feature type="domain" description="HTH araC/xylS-type" evidence="4">
    <location>
        <begin position="8"/>
        <end position="107"/>
    </location>
</feature>
<reference evidence="5" key="1">
    <citation type="submission" date="2022-02" db="EMBL/GenBank/DDBJ databases">
        <title>Fredinandcohnia quinoae sp. nov. isolated from Chenopodium quinoa seeds.</title>
        <authorList>
            <person name="Saati-Santamaria Z."/>
            <person name="Flores-Felix J.D."/>
            <person name="Igual J.M."/>
            <person name="Velazquez E."/>
            <person name="Garcia-Fraile P."/>
            <person name="Martinez-Molina E."/>
        </authorList>
    </citation>
    <scope>NUCLEOTIDE SEQUENCE</scope>
    <source>
        <strain evidence="5">SECRCQ15</strain>
    </source>
</reference>
<evidence type="ECO:0000256" key="3">
    <source>
        <dbReference type="ARBA" id="ARBA00023163"/>
    </source>
</evidence>
<dbReference type="PANTHER" id="PTHR47504:SF5">
    <property type="entry name" value="RIGHT ORIGIN-BINDING PROTEIN"/>
    <property type="match status" value="1"/>
</dbReference>
<accession>A0AAW5E585</accession>
<dbReference type="PROSITE" id="PS00041">
    <property type="entry name" value="HTH_ARAC_FAMILY_1"/>
    <property type="match status" value="1"/>
</dbReference>
<dbReference type="GO" id="GO:0043565">
    <property type="term" value="F:sequence-specific DNA binding"/>
    <property type="evidence" value="ECO:0007669"/>
    <property type="project" value="InterPro"/>
</dbReference>
<dbReference type="InterPro" id="IPR011256">
    <property type="entry name" value="Reg_factor_effector_dom_sf"/>
</dbReference>
<dbReference type="SUPFAM" id="SSF55136">
    <property type="entry name" value="Probable bacterial effector-binding domain"/>
    <property type="match status" value="1"/>
</dbReference>
<keyword evidence="1" id="KW-0805">Transcription regulation</keyword>
<dbReference type="PANTHER" id="PTHR47504">
    <property type="entry name" value="RIGHT ORIGIN-BINDING PROTEIN"/>
    <property type="match status" value="1"/>
</dbReference>
<evidence type="ECO:0000313" key="5">
    <source>
        <dbReference type="EMBL" id="MCH1625146.1"/>
    </source>
</evidence>
<keyword evidence="3" id="KW-0804">Transcription</keyword>
<evidence type="ECO:0000256" key="2">
    <source>
        <dbReference type="ARBA" id="ARBA00023125"/>
    </source>
</evidence>
<gene>
    <name evidence="5" type="ORF">MJG50_07385</name>
</gene>
<dbReference type="Pfam" id="PF06445">
    <property type="entry name" value="GyrI-like"/>
    <property type="match status" value="1"/>
</dbReference>
<dbReference type="GO" id="GO:0003700">
    <property type="term" value="F:DNA-binding transcription factor activity"/>
    <property type="evidence" value="ECO:0007669"/>
    <property type="project" value="InterPro"/>
</dbReference>
<proteinExistence type="predicted"/>
<dbReference type="InterPro" id="IPR020449">
    <property type="entry name" value="Tscrpt_reg_AraC-type_HTH"/>
</dbReference>
<dbReference type="RefSeq" id="WP_240254169.1">
    <property type="nucleotide sequence ID" value="NZ_JAKTTI010000008.1"/>
</dbReference>
<evidence type="ECO:0000259" key="4">
    <source>
        <dbReference type="PROSITE" id="PS01124"/>
    </source>
</evidence>
<sequence>MDWLERMNRAMNYIEQNLAGEINGKEVAKLACCPEYHFPRMFSSMTGLTLSEYIRRRRLSQAAFELQNNSSVKIIDLALKYGYDSPDAFSRAFKNLHGTTPTEARSIGIDLKAIPRLSFQITIKGDVEMDYRIEVLEFEIEIVGVKQKVVTKDAFMMIPKLWEEASTNGFIHKLIDMSWENPQCKMEGILGVCGKQATITDEEFDYFMGCRYANEFSSDMEKIVLPKSTWAVFPNITDAWQRLYTEWLPTSGYELADLPCIENYLAPDRVPNSELWVPVIPK</sequence>
<dbReference type="Gene3D" id="3.20.80.10">
    <property type="entry name" value="Regulatory factor, effector binding domain"/>
    <property type="match status" value="1"/>
</dbReference>
<dbReference type="InterPro" id="IPR018062">
    <property type="entry name" value="HTH_AraC-typ_CS"/>
</dbReference>
<dbReference type="InterPro" id="IPR029442">
    <property type="entry name" value="GyrI-like"/>
</dbReference>
<dbReference type="SMART" id="SM00342">
    <property type="entry name" value="HTH_ARAC"/>
    <property type="match status" value="1"/>
</dbReference>
<dbReference type="InterPro" id="IPR050959">
    <property type="entry name" value="MarA-like"/>
</dbReference>
<comment type="caution">
    <text evidence="5">The sequence shown here is derived from an EMBL/GenBank/DDBJ whole genome shotgun (WGS) entry which is preliminary data.</text>
</comment>
<evidence type="ECO:0000256" key="1">
    <source>
        <dbReference type="ARBA" id="ARBA00023015"/>
    </source>
</evidence>
<keyword evidence="6" id="KW-1185">Reference proteome</keyword>
<dbReference type="InterPro" id="IPR018060">
    <property type="entry name" value="HTH_AraC"/>
</dbReference>
<dbReference type="InterPro" id="IPR009057">
    <property type="entry name" value="Homeodomain-like_sf"/>
</dbReference>